<dbReference type="HOGENOM" id="CLU_2348782_0_0_1"/>
<name>E9GPH8_DAPPU</name>
<evidence type="ECO:0000313" key="2">
    <source>
        <dbReference type="Proteomes" id="UP000000305"/>
    </source>
</evidence>
<dbReference type="AlphaFoldDB" id="E9GPH8"/>
<dbReference type="Proteomes" id="UP000000305">
    <property type="component" value="Unassembled WGS sequence"/>
</dbReference>
<accession>E9GPH8</accession>
<gene>
    <name evidence="1" type="ORF">DAPPUDRAFT_320305</name>
</gene>
<keyword evidence="2" id="KW-1185">Reference proteome</keyword>
<dbReference type="InParanoid" id="E9GPH8"/>
<organism evidence="1 2">
    <name type="scientific">Daphnia pulex</name>
    <name type="common">Water flea</name>
    <dbReference type="NCBI Taxonomy" id="6669"/>
    <lineage>
        <taxon>Eukaryota</taxon>
        <taxon>Metazoa</taxon>
        <taxon>Ecdysozoa</taxon>
        <taxon>Arthropoda</taxon>
        <taxon>Crustacea</taxon>
        <taxon>Branchiopoda</taxon>
        <taxon>Diplostraca</taxon>
        <taxon>Cladocera</taxon>
        <taxon>Anomopoda</taxon>
        <taxon>Daphniidae</taxon>
        <taxon>Daphnia</taxon>
    </lineage>
</organism>
<dbReference type="EMBL" id="GL732556">
    <property type="protein sequence ID" value="EFX78639.1"/>
    <property type="molecule type" value="Genomic_DNA"/>
</dbReference>
<protein>
    <submittedName>
        <fullName evidence="1">Uncharacterized protein</fullName>
    </submittedName>
</protein>
<proteinExistence type="predicted"/>
<sequence>MGVDKFTNELYMPQEFFRVKVEAFFAEKQDPIDNHNFWLQLAIEDKNNERVNELPSSEINYGQEEYSDVGILETFILQFLKMSRESFGSEEKYCLDN</sequence>
<dbReference type="KEGG" id="dpx:DAPPUDRAFT_320305"/>
<evidence type="ECO:0000313" key="1">
    <source>
        <dbReference type="EMBL" id="EFX78639.1"/>
    </source>
</evidence>
<reference evidence="1 2" key="1">
    <citation type="journal article" date="2011" name="Science">
        <title>The ecoresponsive genome of Daphnia pulex.</title>
        <authorList>
            <person name="Colbourne J.K."/>
            <person name="Pfrender M.E."/>
            <person name="Gilbert D."/>
            <person name="Thomas W.K."/>
            <person name="Tucker A."/>
            <person name="Oakley T.H."/>
            <person name="Tokishita S."/>
            <person name="Aerts A."/>
            <person name="Arnold G.J."/>
            <person name="Basu M.K."/>
            <person name="Bauer D.J."/>
            <person name="Caceres C.E."/>
            <person name="Carmel L."/>
            <person name="Casola C."/>
            <person name="Choi J.H."/>
            <person name="Detter J.C."/>
            <person name="Dong Q."/>
            <person name="Dusheyko S."/>
            <person name="Eads B.D."/>
            <person name="Frohlich T."/>
            <person name="Geiler-Samerotte K.A."/>
            <person name="Gerlach D."/>
            <person name="Hatcher P."/>
            <person name="Jogdeo S."/>
            <person name="Krijgsveld J."/>
            <person name="Kriventseva E.V."/>
            <person name="Kultz D."/>
            <person name="Laforsch C."/>
            <person name="Lindquist E."/>
            <person name="Lopez J."/>
            <person name="Manak J.R."/>
            <person name="Muller J."/>
            <person name="Pangilinan J."/>
            <person name="Patwardhan R.P."/>
            <person name="Pitluck S."/>
            <person name="Pritham E.J."/>
            <person name="Rechtsteiner A."/>
            <person name="Rho M."/>
            <person name="Rogozin I.B."/>
            <person name="Sakarya O."/>
            <person name="Salamov A."/>
            <person name="Schaack S."/>
            <person name="Shapiro H."/>
            <person name="Shiga Y."/>
            <person name="Skalitzky C."/>
            <person name="Smith Z."/>
            <person name="Souvorov A."/>
            <person name="Sung W."/>
            <person name="Tang Z."/>
            <person name="Tsuchiya D."/>
            <person name="Tu H."/>
            <person name="Vos H."/>
            <person name="Wang M."/>
            <person name="Wolf Y.I."/>
            <person name="Yamagata H."/>
            <person name="Yamada T."/>
            <person name="Ye Y."/>
            <person name="Shaw J.R."/>
            <person name="Andrews J."/>
            <person name="Crease T.J."/>
            <person name="Tang H."/>
            <person name="Lucas S.M."/>
            <person name="Robertson H.M."/>
            <person name="Bork P."/>
            <person name="Koonin E.V."/>
            <person name="Zdobnov E.M."/>
            <person name="Grigoriev I.V."/>
            <person name="Lynch M."/>
            <person name="Boore J.L."/>
        </authorList>
    </citation>
    <scope>NUCLEOTIDE SEQUENCE [LARGE SCALE GENOMIC DNA]</scope>
</reference>